<evidence type="ECO:0000313" key="4">
    <source>
        <dbReference type="Proteomes" id="UP001501407"/>
    </source>
</evidence>
<dbReference type="InterPro" id="IPR009597">
    <property type="entry name" value="DUF1206"/>
</dbReference>
<dbReference type="Proteomes" id="UP001501407">
    <property type="component" value="Unassembled WGS sequence"/>
</dbReference>
<dbReference type="EMBL" id="BAABKZ010000002">
    <property type="protein sequence ID" value="GAA5096684.1"/>
    <property type="molecule type" value="Genomic_DNA"/>
</dbReference>
<evidence type="ECO:0000256" key="1">
    <source>
        <dbReference type="SAM" id="Phobius"/>
    </source>
</evidence>
<feature type="transmembrane region" description="Helical" evidence="1">
    <location>
        <begin position="65"/>
        <end position="86"/>
    </location>
</feature>
<reference evidence="4" key="1">
    <citation type="journal article" date="2019" name="Int. J. Syst. Evol. Microbiol.">
        <title>The Global Catalogue of Microorganisms (GCM) 10K type strain sequencing project: providing services to taxonomists for standard genome sequencing and annotation.</title>
        <authorList>
            <consortium name="The Broad Institute Genomics Platform"/>
            <consortium name="The Broad Institute Genome Sequencing Center for Infectious Disease"/>
            <person name="Wu L."/>
            <person name="Ma J."/>
        </authorList>
    </citation>
    <scope>NUCLEOTIDE SEQUENCE [LARGE SCALE GENOMIC DNA]</scope>
    <source>
        <strain evidence="4">JCM 18959</strain>
    </source>
</reference>
<organism evidence="3 4">
    <name type="scientific">Microbacterium yannicii</name>
    <dbReference type="NCBI Taxonomy" id="671622"/>
    <lineage>
        <taxon>Bacteria</taxon>
        <taxon>Bacillati</taxon>
        <taxon>Actinomycetota</taxon>
        <taxon>Actinomycetes</taxon>
        <taxon>Micrococcales</taxon>
        <taxon>Microbacteriaceae</taxon>
        <taxon>Microbacterium</taxon>
    </lineage>
</organism>
<feature type="domain" description="DUF1206" evidence="2">
    <location>
        <begin position="201"/>
        <end position="269"/>
    </location>
</feature>
<evidence type="ECO:0000259" key="2">
    <source>
        <dbReference type="Pfam" id="PF06724"/>
    </source>
</evidence>
<feature type="transmembrane region" description="Helical" evidence="1">
    <location>
        <begin position="26"/>
        <end position="45"/>
    </location>
</feature>
<feature type="transmembrane region" description="Helical" evidence="1">
    <location>
        <begin position="112"/>
        <end position="132"/>
    </location>
</feature>
<feature type="domain" description="DUF1206" evidence="2">
    <location>
        <begin position="24"/>
        <end position="89"/>
    </location>
</feature>
<dbReference type="Pfam" id="PF06724">
    <property type="entry name" value="DUF1206"/>
    <property type="match status" value="3"/>
</dbReference>
<keyword evidence="1" id="KW-0472">Membrane</keyword>
<dbReference type="RefSeq" id="WP_252787505.1">
    <property type="nucleotide sequence ID" value="NZ_BAABKZ010000002.1"/>
</dbReference>
<accession>A0ABP9MK39</accession>
<proteinExistence type="predicted"/>
<keyword evidence="1" id="KW-0812">Transmembrane</keyword>
<feature type="transmembrane region" description="Helical" evidence="1">
    <location>
        <begin position="152"/>
        <end position="177"/>
    </location>
</feature>
<keyword evidence="4" id="KW-1185">Reference proteome</keyword>
<feature type="transmembrane region" description="Helical" evidence="1">
    <location>
        <begin position="240"/>
        <end position="262"/>
    </location>
</feature>
<feature type="domain" description="DUF1206" evidence="2">
    <location>
        <begin position="113"/>
        <end position="178"/>
    </location>
</feature>
<evidence type="ECO:0000313" key="3">
    <source>
        <dbReference type="EMBL" id="GAA5096684.1"/>
    </source>
</evidence>
<comment type="caution">
    <text evidence="3">The sequence shown here is derived from an EMBL/GenBank/DDBJ whole genome shotgun (WGS) entry which is preliminary data.</text>
</comment>
<keyword evidence="1" id="KW-1133">Transmembrane helix</keyword>
<gene>
    <name evidence="3" type="ORF">GCM10025760_30300</name>
</gene>
<sequence length="272" mass="27638">MKANAKHLAREAESSAVFEAMARAGYVANGVIHILIGIIVIVLASGGRGEGDQAGAMKAVAGAPAGFVVLWLIAIGLWALGVWRAAEGLLARDRSGDAKGAARKWGRRLAEWGQAVVFLALGAISAAVAMGARPNAEETAEDASRGLLHTPGGGILLGLIGLGIGIGGVSFVVMGIMRSFRTRMRIPDGKRGRTLTTLGVVGFVAKGVALTIVGVLLLVSAVGTDAETAGGLDGAVDAMLAVPLGPALAYVVGVGFLAYGVFTIARARFARM</sequence>
<feature type="transmembrane region" description="Helical" evidence="1">
    <location>
        <begin position="198"/>
        <end position="220"/>
    </location>
</feature>
<protein>
    <submittedName>
        <fullName evidence="3">DUF1206 domain-containing protein</fullName>
    </submittedName>
</protein>
<name>A0ABP9MK39_9MICO</name>